<dbReference type="STRING" id="983967.A0A1E4STB1"/>
<keyword evidence="2" id="KW-0820">tRNA-binding</keyword>
<dbReference type="Pfam" id="PF01195">
    <property type="entry name" value="Pept_tRNA_hydro"/>
    <property type="match status" value="1"/>
</dbReference>
<organism evidence="6 7">
    <name type="scientific">[Candida] arabinofermentans NRRL YB-2248</name>
    <dbReference type="NCBI Taxonomy" id="983967"/>
    <lineage>
        <taxon>Eukaryota</taxon>
        <taxon>Fungi</taxon>
        <taxon>Dikarya</taxon>
        <taxon>Ascomycota</taxon>
        <taxon>Saccharomycotina</taxon>
        <taxon>Pichiomycetes</taxon>
        <taxon>Pichiales</taxon>
        <taxon>Pichiaceae</taxon>
        <taxon>Ogataea</taxon>
        <taxon>Ogataea/Candida clade</taxon>
    </lineage>
</organism>
<dbReference type="EC" id="3.1.1.29" evidence="1"/>
<name>A0A1E4STB1_9ASCO</name>
<dbReference type="InterPro" id="IPR018171">
    <property type="entry name" value="Pept_tRNA_hydro_CS"/>
</dbReference>
<evidence type="ECO:0000313" key="7">
    <source>
        <dbReference type="Proteomes" id="UP000094801"/>
    </source>
</evidence>
<keyword evidence="4" id="KW-0694">RNA-binding</keyword>
<dbReference type="SUPFAM" id="SSF53178">
    <property type="entry name" value="Peptidyl-tRNA hydrolase-like"/>
    <property type="match status" value="1"/>
</dbReference>
<evidence type="ECO:0000256" key="3">
    <source>
        <dbReference type="ARBA" id="ARBA00022801"/>
    </source>
</evidence>
<dbReference type="NCBIfam" id="TIGR00447">
    <property type="entry name" value="pth"/>
    <property type="match status" value="1"/>
</dbReference>
<evidence type="ECO:0000256" key="1">
    <source>
        <dbReference type="ARBA" id="ARBA00013260"/>
    </source>
</evidence>
<proteinExistence type="inferred from homology"/>
<sequence length="211" mass="23925">MSTQGRFSIKSDKPPLLFIASLGNPSPSYDSTRHSVGHRILKLYTTRFNFQQVKENGFTFYKNVENDNIVCFKTSGYMNLSGKSLSKSWNHILKTKSNDYNPILIILHDEMDVELGSIKIRKQGSSHRGHNGLRNIQEVIGKGYTGIQIGIGRNYSGGDGKSRNSDLVSDYVLGKFKRDEVEVLETTTIEKFENIVDQMCNGLYIYDKQKN</sequence>
<dbReference type="PANTHER" id="PTHR17224:SF1">
    <property type="entry name" value="PEPTIDYL-TRNA HYDROLASE"/>
    <property type="match status" value="1"/>
</dbReference>
<keyword evidence="7" id="KW-1185">Reference proteome</keyword>
<dbReference type="PANTHER" id="PTHR17224">
    <property type="entry name" value="PEPTIDYL-TRNA HYDROLASE"/>
    <property type="match status" value="1"/>
</dbReference>
<comment type="similarity">
    <text evidence="5">Belongs to the PTH family.</text>
</comment>
<dbReference type="Proteomes" id="UP000094801">
    <property type="component" value="Unassembled WGS sequence"/>
</dbReference>
<keyword evidence="3" id="KW-0378">Hydrolase</keyword>
<dbReference type="GO" id="GO:0004045">
    <property type="term" value="F:peptidyl-tRNA hydrolase activity"/>
    <property type="evidence" value="ECO:0007669"/>
    <property type="project" value="UniProtKB-EC"/>
</dbReference>
<dbReference type="OrthoDB" id="1711136at2759"/>
<dbReference type="InterPro" id="IPR036416">
    <property type="entry name" value="Pept_tRNA_hydro_sf"/>
</dbReference>
<dbReference type="Gene3D" id="3.40.50.1470">
    <property type="entry name" value="Peptidyl-tRNA hydrolase"/>
    <property type="match status" value="1"/>
</dbReference>
<evidence type="ECO:0000256" key="5">
    <source>
        <dbReference type="ARBA" id="ARBA00038063"/>
    </source>
</evidence>
<dbReference type="EMBL" id="KV453877">
    <property type="protein sequence ID" value="ODV82677.1"/>
    <property type="molecule type" value="Genomic_DNA"/>
</dbReference>
<protein>
    <recommendedName>
        <fullName evidence="1">peptidyl-tRNA hydrolase</fullName>
        <ecNumber evidence="1">3.1.1.29</ecNumber>
    </recommendedName>
</protein>
<dbReference type="PROSITE" id="PS01196">
    <property type="entry name" value="PEPT_TRNA_HYDROL_2"/>
    <property type="match status" value="1"/>
</dbReference>
<dbReference type="AlphaFoldDB" id="A0A1E4STB1"/>
<gene>
    <name evidence="6" type="ORF">CANARDRAFT_204741</name>
</gene>
<reference evidence="7" key="1">
    <citation type="submission" date="2016-04" db="EMBL/GenBank/DDBJ databases">
        <title>Comparative genomics of biotechnologically important yeasts.</title>
        <authorList>
            <consortium name="DOE Joint Genome Institute"/>
            <person name="Riley R."/>
            <person name="Haridas S."/>
            <person name="Wolfe K.H."/>
            <person name="Lopes M.R."/>
            <person name="Hittinger C.T."/>
            <person name="Goker M."/>
            <person name="Salamov A."/>
            <person name="Wisecaver J."/>
            <person name="Long T.M."/>
            <person name="Aerts A.L."/>
            <person name="Barry K."/>
            <person name="Choi C."/>
            <person name="Clum A."/>
            <person name="Coughlan A.Y."/>
            <person name="Deshpande S."/>
            <person name="Douglass A.P."/>
            <person name="Hanson S.J."/>
            <person name="Klenk H.-P."/>
            <person name="Labutti K."/>
            <person name="Lapidus A."/>
            <person name="Lindquist E."/>
            <person name="Lipzen A."/>
            <person name="Meier-Kolthoff J.P."/>
            <person name="Ohm R.A."/>
            <person name="Otillar R.P."/>
            <person name="Pangilinan J."/>
            <person name="Peng Y."/>
            <person name="Rokas A."/>
            <person name="Rosa C.A."/>
            <person name="Scheuner C."/>
            <person name="Sibirny A.A."/>
            <person name="Slot J.C."/>
            <person name="Stielow J.B."/>
            <person name="Sun H."/>
            <person name="Kurtzman C.P."/>
            <person name="Blackwell M."/>
            <person name="Grigoriev I.V."/>
            <person name="Jeffries T.W."/>
        </authorList>
    </citation>
    <scope>NUCLEOTIDE SEQUENCE [LARGE SCALE GENOMIC DNA]</scope>
    <source>
        <strain evidence="7">NRRL YB-2248</strain>
    </source>
</reference>
<accession>A0A1E4STB1</accession>
<evidence type="ECO:0000313" key="6">
    <source>
        <dbReference type="EMBL" id="ODV82677.1"/>
    </source>
</evidence>
<dbReference type="InterPro" id="IPR001328">
    <property type="entry name" value="Pept_tRNA_hydro"/>
</dbReference>
<dbReference type="GO" id="GO:0000049">
    <property type="term" value="F:tRNA binding"/>
    <property type="evidence" value="ECO:0007669"/>
    <property type="project" value="UniProtKB-KW"/>
</dbReference>
<evidence type="ECO:0000256" key="2">
    <source>
        <dbReference type="ARBA" id="ARBA00022555"/>
    </source>
</evidence>
<evidence type="ECO:0000256" key="4">
    <source>
        <dbReference type="ARBA" id="ARBA00022884"/>
    </source>
</evidence>